<dbReference type="GO" id="GO:0035242">
    <property type="term" value="F:protein-arginine omega-N asymmetric methyltransferase activity"/>
    <property type="evidence" value="ECO:0007669"/>
    <property type="project" value="UniProtKB-EC"/>
</dbReference>
<evidence type="ECO:0000256" key="2">
    <source>
        <dbReference type="ARBA" id="ARBA00022603"/>
    </source>
</evidence>
<name>A0A1E7ELX8_9STRA</name>
<sequence length="395" mass="45521">EITKSKDMAEYFSAYAELHHQKDMLEDIHRMDSYYNAIMNNAAECFKDKVVLDVGTGSGILALWAAKAGARKVYAIEYTDMAYNARQLIKDNGYEHIITVLQGTVESITLPLKEDGLLLIDNEGNEPDEHVIDVIVSEWMGYMLLRESMLDSVLIARDKYLKPSTGLMFPSHATIYLAPITDESQRLDNINNYKDSIDDWYDFVERTQTSYGIDYDTLTEKYNQEQLDYYIYHSHWKEYQQTNNGNDGNDDDVLILPQEDSQIIKQLDLITCTLKDTRGILGVSNSVNGNYENNLFDFVIDDSTQMQKPISGFLSWFTTDFKSRTDSKVTQETPKLKTPYVTLNTGPNQIPSTHWGQQAFYFKNSIQLLTVHLKGKIELVRTKKNKRLYNVRIEH</sequence>
<protein>
    <recommendedName>
        <fullName evidence="1">type I protein arginine methyltransferase</fullName>
        <ecNumber evidence="1">2.1.1.319</ecNumber>
    </recommendedName>
</protein>
<reference evidence="8 9" key="1">
    <citation type="submission" date="2016-09" db="EMBL/GenBank/DDBJ databases">
        <title>Extensive genetic diversity and differential bi-allelic expression allows diatom success in the polar Southern Ocean.</title>
        <authorList>
            <consortium name="DOE Joint Genome Institute"/>
            <person name="Mock T."/>
            <person name="Otillar R.P."/>
            <person name="Strauss J."/>
            <person name="Dupont C."/>
            <person name="Frickenhaus S."/>
            <person name="Maumus F."/>
            <person name="Mcmullan M."/>
            <person name="Sanges R."/>
            <person name="Schmutz J."/>
            <person name="Toseland A."/>
            <person name="Valas R."/>
            <person name="Veluchamy A."/>
            <person name="Ward B.J."/>
            <person name="Allen A."/>
            <person name="Barry K."/>
            <person name="Falciatore A."/>
            <person name="Ferrante M."/>
            <person name="Fortunato A.E."/>
            <person name="Gloeckner G."/>
            <person name="Gruber A."/>
            <person name="Hipkin R."/>
            <person name="Janech M."/>
            <person name="Kroth P."/>
            <person name="Leese F."/>
            <person name="Lindquist E."/>
            <person name="Lyon B.R."/>
            <person name="Martin J."/>
            <person name="Mayer C."/>
            <person name="Parker M."/>
            <person name="Quesneville H."/>
            <person name="Raymond J."/>
            <person name="Uhlig C."/>
            <person name="Valentin K.U."/>
            <person name="Worden A.Z."/>
            <person name="Armbrust E.V."/>
            <person name="Bowler C."/>
            <person name="Green B."/>
            <person name="Moulton V."/>
            <person name="Van Oosterhout C."/>
            <person name="Grigoriev I."/>
        </authorList>
    </citation>
    <scope>NUCLEOTIDE SEQUENCE [LARGE SCALE GENOMIC DNA]</scope>
    <source>
        <strain evidence="8 9">CCMP1102</strain>
    </source>
</reference>
<dbReference type="EMBL" id="KV784394">
    <property type="protein sequence ID" value="OEU06928.1"/>
    <property type="molecule type" value="Genomic_DNA"/>
</dbReference>
<accession>A0A1E7ELX8</accession>
<dbReference type="InterPro" id="IPR055135">
    <property type="entry name" value="PRMT_dom"/>
</dbReference>
<feature type="non-terminal residue" evidence="8">
    <location>
        <position position="1"/>
    </location>
</feature>
<dbReference type="InterPro" id="IPR029063">
    <property type="entry name" value="SAM-dependent_MTases_sf"/>
</dbReference>
<keyword evidence="3 6" id="KW-0808">Transferase</keyword>
<evidence type="ECO:0000256" key="5">
    <source>
        <dbReference type="ARBA" id="ARBA00049303"/>
    </source>
</evidence>
<dbReference type="Gene3D" id="2.70.160.11">
    <property type="entry name" value="Hnrnp arginine n-methyltransferase1"/>
    <property type="match status" value="1"/>
</dbReference>
<evidence type="ECO:0000313" key="8">
    <source>
        <dbReference type="EMBL" id="OEU06928.1"/>
    </source>
</evidence>
<dbReference type="FunFam" id="3.40.50.150:FF:000003">
    <property type="entry name" value="Blast:Protein arginine N-methyltransferase 1"/>
    <property type="match status" value="1"/>
</dbReference>
<feature type="domain" description="Protein arginine N-methyltransferase" evidence="7">
    <location>
        <begin position="172"/>
        <end position="394"/>
    </location>
</feature>
<dbReference type="EC" id="2.1.1.319" evidence="1"/>
<comment type="catalytic activity">
    <reaction evidence="5">
        <text>L-arginyl-[protein] + S-adenosyl-L-methionine = N(omega)-methyl-L-arginyl-[protein] + S-adenosyl-L-homocysteine + H(+)</text>
        <dbReference type="Rhea" id="RHEA:48100"/>
        <dbReference type="Rhea" id="RHEA-COMP:10532"/>
        <dbReference type="Rhea" id="RHEA-COMP:11990"/>
        <dbReference type="ChEBI" id="CHEBI:15378"/>
        <dbReference type="ChEBI" id="CHEBI:29965"/>
        <dbReference type="ChEBI" id="CHEBI:57856"/>
        <dbReference type="ChEBI" id="CHEBI:59789"/>
        <dbReference type="ChEBI" id="CHEBI:65280"/>
    </reaction>
    <physiologicalReaction direction="left-to-right" evidence="5">
        <dbReference type="Rhea" id="RHEA:48101"/>
    </physiologicalReaction>
</comment>
<keyword evidence="9" id="KW-1185">Reference proteome</keyword>
<dbReference type="GO" id="GO:0042054">
    <property type="term" value="F:histone methyltransferase activity"/>
    <property type="evidence" value="ECO:0007669"/>
    <property type="project" value="TreeGrafter"/>
</dbReference>
<dbReference type="SUPFAM" id="SSF53335">
    <property type="entry name" value="S-adenosyl-L-methionine-dependent methyltransferases"/>
    <property type="match status" value="1"/>
</dbReference>
<dbReference type="InParanoid" id="A0A1E7ELX8"/>
<dbReference type="GO" id="GO:0005634">
    <property type="term" value="C:nucleus"/>
    <property type="evidence" value="ECO:0007669"/>
    <property type="project" value="TreeGrafter"/>
</dbReference>
<gene>
    <name evidence="8" type="ORF">FRACYDRAFT_139153</name>
</gene>
<feature type="non-terminal residue" evidence="8">
    <location>
        <position position="395"/>
    </location>
</feature>
<dbReference type="PANTHER" id="PTHR11006">
    <property type="entry name" value="PROTEIN ARGININE N-METHYLTRANSFERASE"/>
    <property type="match status" value="1"/>
</dbReference>
<keyword evidence="4 6" id="KW-0949">S-adenosyl-L-methionine</keyword>
<dbReference type="InterPro" id="IPR025799">
    <property type="entry name" value="Arg_MeTrfase"/>
</dbReference>
<dbReference type="Proteomes" id="UP000095751">
    <property type="component" value="Unassembled WGS sequence"/>
</dbReference>
<dbReference type="Pfam" id="PF06325">
    <property type="entry name" value="PrmA"/>
    <property type="match status" value="1"/>
</dbReference>
<evidence type="ECO:0000313" key="9">
    <source>
        <dbReference type="Proteomes" id="UP000095751"/>
    </source>
</evidence>
<evidence type="ECO:0000256" key="3">
    <source>
        <dbReference type="ARBA" id="ARBA00022679"/>
    </source>
</evidence>
<dbReference type="PROSITE" id="PS51678">
    <property type="entry name" value="SAM_MT_PRMT"/>
    <property type="match status" value="1"/>
</dbReference>
<evidence type="ECO:0000256" key="4">
    <source>
        <dbReference type="ARBA" id="ARBA00022691"/>
    </source>
</evidence>
<evidence type="ECO:0000259" key="7">
    <source>
        <dbReference type="Pfam" id="PF22528"/>
    </source>
</evidence>
<dbReference type="KEGG" id="fcy:FRACYDRAFT_139153"/>
<dbReference type="AlphaFoldDB" id="A0A1E7ELX8"/>
<dbReference type="GO" id="GO:0032259">
    <property type="term" value="P:methylation"/>
    <property type="evidence" value="ECO:0007669"/>
    <property type="project" value="UniProtKB-KW"/>
</dbReference>
<proteinExistence type="predicted"/>
<keyword evidence="2 6" id="KW-0489">Methyltransferase</keyword>
<evidence type="ECO:0000256" key="1">
    <source>
        <dbReference type="ARBA" id="ARBA00011925"/>
    </source>
</evidence>
<dbReference type="CDD" id="cd02440">
    <property type="entry name" value="AdoMet_MTases"/>
    <property type="match status" value="1"/>
</dbReference>
<organism evidence="8 9">
    <name type="scientific">Fragilariopsis cylindrus CCMP1102</name>
    <dbReference type="NCBI Taxonomy" id="635003"/>
    <lineage>
        <taxon>Eukaryota</taxon>
        <taxon>Sar</taxon>
        <taxon>Stramenopiles</taxon>
        <taxon>Ochrophyta</taxon>
        <taxon>Bacillariophyta</taxon>
        <taxon>Bacillariophyceae</taxon>
        <taxon>Bacillariophycidae</taxon>
        <taxon>Bacillariales</taxon>
        <taxon>Bacillariaceae</taxon>
        <taxon>Fragilariopsis</taxon>
    </lineage>
</organism>
<dbReference type="OrthoDB" id="7848332at2759"/>
<dbReference type="Pfam" id="PF22528">
    <property type="entry name" value="PRMT_C"/>
    <property type="match status" value="1"/>
</dbReference>
<evidence type="ECO:0000256" key="6">
    <source>
        <dbReference type="PROSITE-ProRule" id="PRU01015"/>
    </source>
</evidence>
<dbReference type="Gene3D" id="3.40.50.150">
    <property type="entry name" value="Vaccinia Virus protein VP39"/>
    <property type="match status" value="1"/>
</dbReference>
<dbReference type="PANTHER" id="PTHR11006:SF68">
    <property type="entry name" value="PROTEIN ARGININE N-METHYLTRANSFERASE PRMT10"/>
    <property type="match status" value="1"/>
</dbReference>